<dbReference type="GO" id="GO:0005783">
    <property type="term" value="C:endoplasmic reticulum"/>
    <property type="evidence" value="ECO:0007669"/>
    <property type="project" value="InterPro"/>
</dbReference>
<feature type="compositionally biased region" description="Low complexity" evidence="1">
    <location>
        <begin position="1478"/>
        <end position="1491"/>
    </location>
</feature>
<keyword evidence="4" id="KW-1185">Reference proteome</keyword>
<name>A0A5C5FZW3_9BASI</name>
<feature type="compositionally biased region" description="Basic residues" evidence="1">
    <location>
        <begin position="644"/>
        <end position="664"/>
    </location>
</feature>
<dbReference type="InterPro" id="IPR054559">
    <property type="entry name" value="PSMD12-CSN4-like_N"/>
</dbReference>
<evidence type="ECO:0000256" key="1">
    <source>
        <dbReference type="SAM" id="MobiDB-lite"/>
    </source>
</evidence>
<dbReference type="Proteomes" id="UP000311382">
    <property type="component" value="Unassembled WGS sequence"/>
</dbReference>
<dbReference type="GO" id="GO:0051666">
    <property type="term" value="P:actin cortical patch localization"/>
    <property type="evidence" value="ECO:0007669"/>
    <property type="project" value="TreeGrafter"/>
</dbReference>
<dbReference type="Gene3D" id="1.10.10.10">
    <property type="entry name" value="Winged helix-like DNA-binding domain superfamily/Winged helix DNA-binding domain"/>
    <property type="match status" value="1"/>
</dbReference>
<proteinExistence type="predicted"/>
<dbReference type="GO" id="GO:0005509">
    <property type="term" value="F:calcium ion binding"/>
    <property type="evidence" value="ECO:0007669"/>
    <property type="project" value="InterPro"/>
</dbReference>
<dbReference type="PANTHER" id="PTHR13357:SF1">
    <property type="entry name" value="NCK-INTERACTING PROTEIN WITH SH3 DOMAIN"/>
    <property type="match status" value="1"/>
</dbReference>
<dbReference type="PANTHER" id="PTHR13357">
    <property type="entry name" value="SH3 ADAPTER PROTEIN SPIN90 NCK INTERACTING PROTEIN WITH SH3 DOMAIN"/>
    <property type="match status" value="1"/>
</dbReference>
<organism evidence="3 4">
    <name type="scientific">Rhodotorula diobovata</name>
    <dbReference type="NCBI Taxonomy" id="5288"/>
    <lineage>
        <taxon>Eukaryota</taxon>
        <taxon>Fungi</taxon>
        <taxon>Dikarya</taxon>
        <taxon>Basidiomycota</taxon>
        <taxon>Pucciniomycotina</taxon>
        <taxon>Microbotryomycetes</taxon>
        <taxon>Sporidiobolales</taxon>
        <taxon>Sporidiobolaceae</taxon>
        <taxon>Rhodotorula</taxon>
    </lineage>
</organism>
<dbReference type="PROSITE" id="PS50250">
    <property type="entry name" value="PCI"/>
    <property type="match status" value="1"/>
</dbReference>
<dbReference type="GO" id="GO:0000147">
    <property type="term" value="P:actin cortical patch assembly"/>
    <property type="evidence" value="ECO:0007669"/>
    <property type="project" value="TreeGrafter"/>
</dbReference>
<feature type="region of interest" description="Disordered" evidence="1">
    <location>
        <begin position="1468"/>
        <end position="1494"/>
    </location>
</feature>
<dbReference type="Pfam" id="PF09431">
    <property type="entry name" value="SPIN90_LRD"/>
    <property type="match status" value="1"/>
</dbReference>
<feature type="compositionally biased region" description="Low complexity" evidence="1">
    <location>
        <begin position="751"/>
        <end position="762"/>
    </location>
</feature>
<dbReference type="Pfam" id="PF22241">
    <property type="entry name" value="PSMD12-CSN4_N"/>
    <property type="match status" value="1"/>
</dbReference>
<dbReference type="GO" id="GO:0030479">
    <property type="term" value="C:actin cortical patch"/>
    <property type="evidence" value="ECO:0007669"/>
    <property type="project" value="TreeGrafter"/>
</dbReference>
<dbReference type="InterPro" id="IPR036390">
    <property type="entry name" value="WH_DNA-bd_sf"/>
</dbReference>
<feature type="region of interest" description="Disordered" evidence="1">
    <location>
        <begin position="620"/>
        <end position="772"/>
    </location>
</feature>
<sequence length="1530" mass="164077">MEAQQEWHFSSPDQFWAELDELISVPPDSSLESLDYALRNYIAFASTFMDEFLAAPGALDNALLALLSSPLFTSHVDRMTGNIIGSISHPDASSSTLFISLMLVLHLGEGANPLTTAGVWADPRKAGAGVTVGSSKVFRLMRRRWKEVVPVLMNRVWHAGVVHEVRAGNDDDTGDDVGVDRDAAERTDVLVGMPADGWEERVGTAATAVLYELCRVQKLGPEELADFSFEFVSRLFSLVERTRDVEDETFNYSLIKLIIALNEQFMISTVPAAGRDKGASKLPPPILPTVGGKVKRERGPNTVLEVLKEKEHESKTFGENIIFILNRADGTPDSLCVSLLILKILYLLFTTSGTQEYFYTNDLCVLVDVFIRELYNLDEDSEGLKHTYLRVLHPLLTNTQLRQHAYKRPELRRCLESLVAQSHYRACDPTTRRLVERNLRASWCQTLRSADAAAAAAAALAGLGMAGGSKSATGSTLSVDAVAVTGDDEAGGGGGGASAAGQRHRRKGPRRHASVDDEGVAYGGGGGGGAVGLPSVVREGHAVVGPVGERSANGDAPEAVRASVAAAEARAEENERERSWTRSPEDEHAPHAFPLPDRDVPTSVASISAGHELLAPVAARHHGSSTPTYPLPTSTGPTLVTPRPRSHSLHASHKQHEHPAHTHFRPAPPPPHPTSDSPDPPHHRPPSYHPAHHHSHAPVGALSSASASATAAARRRRPPPPPAHHAYDGGSRPRTPCDTAPPSPVSVSGLSDPSPVDAADPSPAAPPKPEVAPLFPEVVHAGAATGAFSGAAGAAPVPTLPPRLGSEHKLGPFRFYPAELRLEGAMLALLALYGLSTLALRRANSARAGAWFRANEETLRAEFAGVGLASDKLFASEGGDEFVGYATGRRGVEHVWARVKTGGQDVLARLYDVLRGVYDYSYDSGKDRVTIDFKLALPKGTPGAKFCFAAVRREILRQTRDSRWDLRTFTNVSETAGVSPSLIVMTESGDVTNALLKDTDTGLLDALREGAPGLEYLESIVVSDMPAATPDEENPSLPDNDFHLVLTLRLPPASQAGATNEWLTLACNLTDVIYSKQKLVPDAAIGKLTSAYLSLLSSTLSSASPATLESDLALWLGTVSAPDFPQIVARQALDGFVAQLAEVEDKETRKKVLKGALEQLQPRVTSFEEQVCTLREQYADLLEQDEEFPEAARVLIGIPLEAGSRPDEYKLKVYIRIVRLFLEEEDSTSADTYFNRASLLSGAATDLETQLQFKLCQARMFDYSRRFAEASSKYHEISYVGALADEERMQALDAAIVCAVLAPAGPIRSRLLASLYRDERSAQSPHYPILSKMFLDQMIRPNEVAQFASALQTHQLAKLPPTMAVVTPPDAPAESGKKGPETVLDRAMMEHNVLAASRVYTNVTFAGLGLLLGLRPSAAEAMARTMVQQRRLRASIDQVDGLIIFDADADHAASGAGAEGAVSNVAAQAAAREDDPSAADGAGETEGAAPASRRWDAQIRQALQLAEGVAARCEALLAEGPSPAAVAASA</sequence>
<feature type="compositionally biased region" description="Basic residues" evidence="1">
    <location>
        <begin position="683"/>
        <end position="696"/>
    </location>
</feature>
<feature type="region of interest" description="Disordered" evidence="1">
    <location>
        <begin position="567"/>
        <end position="602"/>
    </location>
</feature>
<dbReference type="InterPro" id="IPR018556">
    <property type="entry name" value="SPIN90/Ldb17_LRD"/>
</dbReference>
<feature type="compositionally biased region" description="Low complexity" evidence="1">
    <location>
        <begin position="624"/>
        <end position="639"/>
    </location>
</feature>
<dbReference type="GO" id="GO:0006897">
    <property type="term" value="P:endocytosis"/>
    <property type="evidence" value="ECO:0007669"/>
    <property type="project" value="TreeGrafter"/>
</dbReference>
<feature type="region of interest" description="Disordered" evidence="1">
    <location>
        <begin position="487"/>
        <end position="522"/>
    </location>
</feature>
<reference evidence="3 4" key="1">
    <citation type="submission" date="2019-03" db="EMBL/GenBank/DDBJ databases">
        <title>Rhodosporidium diobovatum UCD-FST 08-225 genome sequencing, assembly, and annotation.</title>
        <authorList>
            <person name="Fakankun I.U."/>
            <person name="Fristensky B."/>
            <person name="Levin D.B."/>
        </authorList>
    </citation>
    <scope>NUCLEOTIDE SEQUENCE [LARGE SCALE GENOMIC DNA]</scope>
    <source>
        <strain evidence="3 4">UCD-FST 08-225</strain>
    </source>
</reference>
<dbReference type="InterPro" id="IPR000717">
    <property type="entry name" value="PCI_dom"/>
</dbReference>
<dbReference type="OrthoDB" id="445362at2759"/>
<evidence type="ECO:0000313" key="4">
    <source>
        <dbReference type="Proteomes" id="UP000311382"/>
    </source>
</evidence>
<gene>
    <name evidence="3" type="ORF">DMC30DRAFT_350975</name>
</gene>
<feature type="compositionally biased region" description="Low complexity" evidence="1">
    <location>
        <begin position="697"/>
        <end position="712"/>
    </location>
</feature>
<dbReference type="Pfam" id="PF01399">
    <property type="entry name" value="PCI"/>
    <property type="match status" value="1"/>
</dbReference>
<dbReference type="InterPro" id="IPR030125">
    <property type="entry name" value="SPIN90/Ldb17"/>
</dbReference>
<dbReference type="InterPro" id="IPR012879">
    <property type="entry name" value="CCDC47"/>
</dbReference>
<protein>
    <recommendedName>
        <fullName evidence="2">PCI domain-containing protein</fullName>
    </recommendedName>
</protein>
<feature type="compositionally biased region" description="Basic residues" evidence="1">
    <location>
        <begin position="502"/>
        <end position="512"/>
    </location>
</feature>
<dbReference type="STRING" id="5288.A0A5C5FZW3"/>
<accession>A0A5C5FZW3</accession>
<dbReference type="EMBL" id="SOZI01000047">
    <property type="protein sequence ID" value="TNY21271.1"/>
    <property type="molecule type" value="Genomic_DNA"/>
</dbReference>
<dbReference type="InterPro" id="IPR036388">
    <property type="entry name" value="WH-like_DNA-bd_sf"/>
</dbReference>
<dbReference type="SUPFAM" id="SSF46785">
    <property type="entry name" value="Winged helix' DNA-binding domain"/>
    <property type="match status" value="1"/>
</dbReference>
<evidence type="ECO:0000259" key="2">
    <source>
        <dbReference type="PROSITE" id="PS50250"/>
    </source>
</evidence>
<comment type="caution">
    <text evidence="3">The sequence shown here is derived from an EMBL/GenBank/DDBJ whole genome shotgun (WGS) entry which is preliminary data.</text>
</comment>
<dbReference type="GO" id="GO:0071933">
    <property type="term" value="F:Arp2/3 complex binding"/>
    <property type="evidence" value="ECO:0007669"/>
    <property type="project" value="TreeGrafter"/>
</dbReference>
<evidence type="ECO:0000313" key="3">
    <source>
        <dbReference type="EMBL" id="TNY21271.1"/>
    </source>
</evidence>
<dbReference type="GO" id="GO:0032469">
    <property type="term" value="P:endoplasmic reticulum calcium ion homeostasis"/>
    <property type="evidence" value="ECO:0007669"/>
    <property type="project" value="InterPro"/>
</dbReference>
<feature type="domain" description="PCI" evidence="2">
    <location>
        <begin position="1263"/>
        <end position="1450"/>
    </location>
</feature>
<dbReference type="Pfam" id="PF07946">
    <property type="entry name" value="CCDC47"/>
    <property type="match status" value="1"/>
</dbReference>
<feature type="compositionally biased region" description="Basic and acidic residues" evidence="1">
    <location>
        <begin position="569"/>
        <end position="600"/>
    </location>
</feature>